<dbReference type="Pfam" id="PF02583">
    <property type="entry name" value="Trns_repr_metal"/>
    <property type="match status" value="1"/>
</dbReference>
<dbReference type="PANTHER" id="PTHR33677">
    <property type="entry name" value="TRANSCRIPTIONAL REPRESSOR FRMR-RELATED"/>
    <property type="match status" value="1"/>
</dbReference>
<accession>A0A1X7KG30</accession>
<sequence>MADCLDSKMGGMQLTPEEAKPSVTRLKRAKGQLEAVIRMLEEGQECEDAVMQLSAVAKAIDRAGYLIVSTGMKKCFAQEGSELDEKKLERMFLSLA</sequence>
<dbReference type="GO" id="GO:0045892">
    <property type="term" value="P:negative regulation of DNA-templated transcription"/>
    <property type="evidence" value="ECO:0007669"/>
    <property type="project" value="UniProtKB-ARBA"/>
</dbReference>
<dbReference type="Gene3D" id="1.20.58.1000">
    <property type="entry name" value="Metal-sensitive repressor, helix protomer"/>
    <property type="match status" value="1"/>
</dbReference>
<dbReference type="STRING" id="1610489.SAMN06295981_2522"/>
<dbReference type="InterPro" id="IPR003735">
    <property type="entry name" value="Metal_Tscrpt_repr"/>
</dbReference>
<organism evidence="4 5">
    <name type="scientific">Corynebacterium pollutisoli</name>
    <dbReference type="NCBI Taxonomy" id="1610489"/>
    <lineage>
        <taxon>Bacteria</taxon>
        <taxon>Bacillati</taxon>
        <taxon>Actinomycetota</taxon>
        <taxon>Actinomycetes</taxon>
        <taxon>Mycobacteriales</taxon>
        <taxon>Corynebacteriaceae</taxon>
        <taxon>Corynebacterium</taxon>
    </lineage>
</organism>
<evidence type="ECO:0000256" key="3">
    <source>
        <dbReference type="SAM" id="MobiDB-lite"/>
    </source>
</evidence>
<dbReference type="GO" id="GO:0003677">
    <property type="term" value="F:DNA binding"/>
    <property type="evidence" value="ECO:0007669"/>
    <property type="project" value="UniProtKB-KW"/>
</dbReference>
<reference evidence="5" key="1">
    <citation type="submission" date="2017-04" db="EMBL/GenBank/DDBJ databases">
        <authorList>
            <person name="Varghese N."/>
            <person name="Submissions S."/>
        </authorList>
    </citation>
    <scope>NUCLEOTIDE SEQUENCE [LARGE SCALE GENOMIC DNA]</scope>
    <source>
        <strain evidence="5">VDS</strain>
    </source>
</reference>
<keyword evidence="2" id="KW-0186">Copper</keyword>
<name>A0A1X7KG30_9CORY</name>
<evidence type="ECO:0000313" key="5">
    <source>
        <dbReference type="Proteomes" id="UP000193309"/>
    </source>
</evidence>
<gene>
    <name evidence="4" type="ORF">SAMN06295981_2522</name>
</gene>
<dbReference type="Proteomes" id="UP000193309">
    <property type="component" value="Unassembled WGS sequence"/>
</dbReference>
<keyword evidence="4" id="KW-0238">DNA-binding</keyword>
<dbReference type="GO" id="GO:0046872">
    <property type="term" value="F:metal ion binding"/>
    <property type="evidence" value="ECO:0007669"/>
    <property type="project" value="InterPro"/>
</dbReference>
<comment type="similarity">
    <text evidence="1">Belongs to the CsoR family.</text>
</comment>
<dbReference type="EMBL" id="FXAR01000013">
    <property type="protein sequence ID" value="SMG39923.1"/>
    <property type="molecule type" value="Genomic_DNA"/>
</dbReference>
<protein>
    <submittedName>
        <fullName evidence="4">DNA-binding transcriptional regulator, FrmR family</fullName>
    </submittedName>
</protein>
<evidence type="ECO:0000256" key="2">
    <source>
        <dbReference type="ARBA" id="ARBA00023008"/>
    </source>
</evidence>
<evidence type="ECO:0000313" key="4">
    <source>
        <dbReference type="EMBL" id="SMG39923.1"/>
    </source>
</evidence>
<evidence type="ECO:0000256" key="1">
    <source>
        <dbReference type="ARBA" id="ARBA00005428"/>
    </source>
</evidence>
<dbReference type="CDD" id="cd10148">
    <property type="entry name" value="CsoR-like_DUF156"/>
    <property type="match status" value="1"/>
</dbReference>
<proteinExistence type="inferred from homology"/>
<keyword evidence="5" id="KW-1185">Reference proteome</keyword>
<feature type="region of interest" description="Disordered" evidence="3">
    <location>
        <begin position="1"/>
        <end position="25"/>
    </location>
</feature>
<dbReference type="PANTHER" id="PTHR33677:SF5">
    <property type="entry name" value="TRANSCRIPTIONAL REPRESSOR FRMR"/>
    <property type="match status" value="1"/>
</dbReference>
<dbReference type="InterPro" id="IPR038390">
    <property type="entry name" value="Metal_Tscrpt_repr_sf"/>
</dbReference>
<dbReference type="AlphaFoldDB" id="A0A1X7KG30"/>